<feature type="compositionally biased region" description="Polar residues" evidence="3">
    <location>
        <begin position="1064"/>
        <end position="1073"/>
    </location>
</feature>
<dbReference type="InterPro" id="IPR035979">
    <property type="entry name" value="RBD_domain_sf"/>
</dbReference>
<feature type="compositionally biased region" description="Polar residues" evidence="3">
    <location>
        <begin position="1310"/>
        <end position="1319"/>
    </location>
</feature>
<dbReference type="Gene3D" id="3.30.70.330">
    <property type="match status" value="1"/>
</dbReference>
<dbReference type="Proteomes" id="UP000095300">
    <property type="component" value="Unassembled WGS sequence"/>
</dbReference>
<protein>
    <recommendedName>
        <fullName evidence="4">RRM domain-containing protein</fullName>
    </recommendedName>
</protein>
<evidence type="ECO:0000256" key="3">
    <source>
        <dbReference type="SAM" id="MobiDB-lite"/>
    </source>
</evidence>
<feature type="compositionally biased region" description="Pro residues" evidence="3">
    <location>
        <begin position="98"/>
        <end position="114"/>
    </location>
</feature>
<reference evidence="5" key="1">
    <citation type="submission" date="2020-05" db="UniProtKB">
        <authorList>
            <consortium name="EnsemblMetazoa"/>
        </authorList>
    </citation>
    <scope>IDENTIFICATION</scope>
    <source>
        <strain evidence="5">USDA</strain>
    </source>
</reference>
<accession>A0A1I8P561</accession>
<feature type="compositionally biased region" description="Polar residues" evidence="3">
    <location>
        <begin position="869"/>
        <end position="885"/>
    </location>
</feature>
<feature type="domain" description="RRM" evidence="4">
    <location>
        <begin position="416"/>
        <end position="490"/>
    </location>
</feature>
<proteinExistence type="predicted"/>
<evidence type="ECO:0000313" key="6">
    <source>
        <dbReference type="Proteomes" id="UP000095300"/>
    </source>
</evidence>
<keyword evidence="1 2" id="KW-0694">RNA-binding</keyword>
<evidence type="ECO:0000259" key="4">
    <source>
        <dbReference type="PROSITE" id="PS50102"/>
    </source>
</evidence>
<feature type="region of interest" description="Disordered" evidence="3">
    <location>
        <begin position="818"/>
        <end position="907"/>
    </location>
</feature>
<feature type="region of interest" description="Disordered" evidence="3">
    <location>
        <begin position="1035"/>
        <end position="1074"/>
    </location>
</feature>
<evidence type="ECO:0000256" key="2">
    <source>
        <dbReference type="PROSITE-ProRule" id="PRU00176"/>
    </source>
</evidence>
<feature type="region of interest" description="Disordered" evidence="3">
    <location>
        <begin position="1200"/>
        <end position="1236"/>
    </location>
</feature>
<dbReference type="InterPro" id="IPR000504">
    <property type="entry name" value="RRM_dom"/>
</dbReference>
<feature type="region of interest" description="Disordered" evidence="3">
    <location>
        <begin position="1145"/>
        <end position="1187"/>
    </location>
</feature>
<dbReference type="SUPFAM" id="SSF54928">
    <property type="entry name" value="RNA-binding domain, RBD"/>
    <property type="match status" value="1"/>
</dbReference>
<evidence type="ECO:0000313" key="5">
    <source>
        <dbReference type="EnsemblMetazoa" id="SCAU004928-PA"/>
    </source>
</evidence>
<feature type="region of interest" description="Disordered" evidence="3">
    <location>
        <begin position="1272"/>
        <end position="1331"/>
    </location>
</feature>
<dbReference type="InterPro" id="IPR012677">
    <property type="entry name" value="Nucleotide-bd_a/b_plait_sf"/>
</dbReference>
<dbReference type="Pfam" id="PF00076">
    <property type="entry name" value="RRM_1"/>
    <property type="match status" value="1"/>
</dbReference>
<name>A0A1I8P561_STOCA</name>
<feature type="compositionally biased region" description="Low complexity" evidence="3">
    <location>
        <begin position="1288"/>
        <end position="1301"/>
    </location>
</feature>
<gene>
    <name evidence="5" type="primary">106096309</name>
</gene>
<feature type="region of interest" description="Disordered" evidence="3">
    <location>
        <begin position="754"/>
        <end position="780"/>
    </location>
</feature>
<feature type="compositionally biased region" description="Basic and acidic residues" evidence="3">
    <location>
        <begin position="822"/>
        <end position="857"/>
    </location>
</feature>
<feature type="compositionally biased region" description="Basic and acidic residues" evidence="3">
    <location>
        <begin position="1320"/>
        <end position="1331"/>
    </location>
</feature>
<evidence type="ECO:0000256" key="1">
    <source>
        <dbReference type="ARBA" id="ARBA00022884"/>
    </source>
</evidence>
<feature type="compositionally biased region" description="Basic and acidic residues" evidence="3">
    <location>
        <begin position="1049"/>
        <end position="1063"/>
    </location>
</feature>
<feature type="region of interest" description="Disordered" evidence="3">
    <location>
        <begin position="528"/>
        <end position="580"/>
    </location>
</feature>
<keyword evidence="6" id="KW-1185">Reference proteome</keyword>
<feature type="compositionally biased region" description="Basic and acidic residues" evidence="3">
    <location>
        <begin position="771"/>
        <end position="780"/>
    </location>
</feature>
<feature type="compositionally biased region" description="Basic and acidic residues" evidence="3">
    <location>
        <begin position="1145"/>
        <end position="1163"/>
    </location>
</feature>
<dbReference type="SMART" id="SM00360">
    <property type="entry name" value="RRM"/>
    <property type="match status" value="1"/>
</dbReference>
<sequence>MSIDCCFVLAMDQYPHFARFPASSGNFRCNGNQSRLGVARSHKPEYFNGYAMRQRNLPYFRYRTASGAGLPSSYNRSFQERERSRNYDSANSTASPLKYPPPKGPRTPPYPPPPTDDESEIEAASKRPPKNDNSPAYSELGKFRRTKEKERRYSSSYHYKRKWSNNLHSSPVEGASQLNTAVQSYLLQALTTQHESSIDTTATASTSLCSYAPPLPPPALIPPPPPLPLLNSEIEMTEAATSKCKDANEGAFNESQMNESPVQPAVESSSKEAIANEEIVKAAEPSVKMKSKRGKISRMAKTNDWTMEEAEMALRAEQELSKDFGQKKILYLGFPDPPLSREIVQAYSKDIEYVHFQQNCAPRFCFVHLKEDAAINEVIENISKIPFGTGFVKAELKQSSCTKTVTSMNTSHIDPFTLYVGNLQANVACKVLKTYFYGAVRIDIGFAQRMKHTRYAFIRYRKVEDAIAAYRRMINTEIDGRSIVLRFRRVADALQSNENSEDHSLRNLHVEEDNGVTEMSHTLNAEGASLENNDNDNLETSEAPNAHETSLNKEQSSLGNDEYGNETERNVNSTNGEPESEMVDDLFVSSKHATNQMASVVENNALVTETTSSNSIVASCINHQDLTDLVTEINHSCDTLTTNSRKDVLTNNKDASSHNENDKACGITSNTKAEFYQHVNENGSIIALRGIKVEQPKEEIDYEFFSTSRRNLKKAATRHFISDTDNETSSLTSGRTIQSPSENINLAVNIKEEEDYNEEAASRAQSTLRNGEIKPEPHDGNEEILSIHTENSHESDHGEVTDLNLENAEPLVQIIELSGPYKPRDGTLQIKDEANVDAETRVPNKQTRENNRQRENSTVRNAKGHSMEFETTNNSKENSSVSYIRNSKEENTFSTTERRKRKSSPTALNRYKDIEIAGKSKQRPNKEAYVFATASQPLEDTSEANVESLDHSDVRITESHKGKLSTLDNCIDQYKKAFNSNSDDPDIDDDDMVPMDAFCVHRNSQSVGILVTHPLQIKEESLEWGNDYDSCGDGRKKSTFDSLATTPRRRNECELKQGEKDNKTNSPQNTGNNVAIEETMPLEVNENDSSDCILLSWNDSRNKQPMLTQMEAHSNKSTNKDMNRKQLNKNLVDNLASHPLEVKEELQDEVESLRSKSETEHATTTKISQDIVPPISANGTSLPITPYPMDNCHQVKAKNLSPNSQHEEALAQSNKNSTQKCEDSQDDDDDDIVPENNALCSRQRSIAFFDLTLEDEISLVTVKNDLETQDMFLMPQKTPKQRKESQEAKQSSSSNKCNSSNEKTPESMLSKASSTNSNTEHSKPKDFGKKNDVILIDDEDVTMQPHKKSPTNIKNTIHSPFLVNYKKSSGERQKLLFTDSYKVSRYGDNLDKLFELLNSDSEEEDM</sequence>
<feature type="compositionally biased region" description="Polar residues" evidence="3">
    <location>
        <begin position="540"/>
        <end position="559"/>
    </location>
</feature>
<dbReference type="STRING" id="35570.A0A1I8P561"/>
<dbReference type="EnsemblMetazoa" id="SCAU004928-RA">
    <property type="protein sequence ID" value="SCAU004928-PA"/>
    <property type="gene ID" value="SCAU004928"/>
</dbReference>
<dbReference type="PROSITE" id="PS50102">
    <property type="entry name" value="RRM"/>
    <property type="match status" value="1"/>
</dbReference>
<dbReference type="GO" id="GO:0003723">
    <property type="term" value="F:RNA binding"/>
    <property type="evidence" value="ECO:0007669"/>
    <property type="project" value="UniProtKB-UniRule"/>
</dbReference>
<feature type="region of interest" description="Disordered" evidence="3">
    <location>
        <begin position="71"/>
        <end position="156"/>
    </location>
</feature>
<dbReference type="VEuPathDB" id="VectorBase:SCAU004928"/>
<feature type="compositionally biased region" description="Acidic residues" evidence="3">
    <location>
        <begin position="1224"/>
        <end position="1233"/>
    </location>
</feature>
<organism evidence="5 6">
    <name type="scientific">Stomoxys calcitrans</name>
    <name type="common">Stable fly</name>
    <name type="synonym">Conops calcitrans</name>
    <dbReference type="NCBI Taxonomy" id="35570"/>
    <lineage>
        <taxon>Eukaryota</taxon>
        <taxon>Metazoa</taxon>
        <taxon>Ecdysozoa</taxon>
        <taxon>Arthropoda</taxon>
        <taxon>Hexapoda</taxon>
        <taxon>Insecta</taxon>
        <taxon>Pterygota</taxon>
        <taxon>Neoptera</taxon>
        <taxon>Endopterygota</taxon>
        <taxon>Diptera</taxon>
        <taxon>Brachycera</taxon>
        <taxon>Muscomorpha</taxon>
        <taxon>Muscoidea</taxon>
        <taxon>Muscidae</taxon>
        <taxon>Stomoxys</taxon>
    </lineage>
</organism>
<dbReference type="CDD" id="cd00590">
    <property type="entry name" value="RRM_SF"/>
    <property type="match status" value="1"/>
</dbReference>